<comment type="caution">
    <text evidence="11">The sequence shown here is derived from an EMBL/GenBank/DDBJ whole genome shotgun (WGS) entry which is preliminary data.</text>
</comment>
<feature type="transmembrane region" description="Helical" evidence="9">
    <location>
        <begin position="311"/>
        <end position="333"/>
    </location>
</feature>
<keyword evidence="12" id="KW-1185">Reference proteome</keyword>
<comment type="subcellular location">
    <subcellularLocation>
        <location evidence="1">Membrane</location>
        <topology evidence="1">Multi-pass membrane protein</topology>
    </subcellularLocation>
</comment>
<dbReference type="AlphaFoldDB" id="A0AAD8FNV0"/>
<proteinExistence type="inferred from homology"/>
<evidence type="ECO:0000313" key="11">
    <source>
        <dbReference type="EMBL" id="KAK0070368.1"/>
    </source>
</evidence>
<reference evidence="11" key="1">
    <citation type="journal article" date="2023" name="PLoS Negl. Trop. Dis.">
        <title>A genome sequence for Biomphalaria pfeifferi, the major vector snail for the human-infecting parasite Schistosoma mansoni.</title>
        <authorList>
            <person name="Bu L."/>
            <person name="Lu L."/>
            <person name="Laidemitt M.R."/>
            <person name="Zhang S.M."/>
            <person name="Mutuku M."/>
            <person name="Mkoji G."/>
            <person name="Steinauer M."/>
            <person name="Loker E.S."/>
        </authorList>
    </citation>
    <scope>NUCLEOTIDE SEQUENCE</scope>
    <source>
        <strain evidence="11">KasaAsao</strain>
    </source>
</reference>
<reference evidence="11" key="2">
    <citation type="submission" date="2023-04" db="EMBL/GenBank/DDBJ databases">
        <authorList>
            <person name="Bu L."/>
            <person name="Lu L."/>
            <person name="Laidemitt M.R."/>
            <person name="Zhang S.M."/>
            <person name="Mutuku M."/>
            <person name="Mkoji G."/>
            <person name="Steinauer M."/>
            <person name="Loker E.S."/>
        </authorList>
    </citation>
    <scope>NUCLEOTIDE SEQUENCE</scope>
    <source>
        <strain evidence="11">KasaAsao</strain>
        <tissue evidence="11">Whole Snail</tissue>
    </source>
</reference>
<keyword evidence="7 8" id="KW-0807">Transducer</keyword>
<feature type="transmembrane region" description="Helical" evidence="9">
    <location>
        <begin position="124"/>
        <end position="142"/>
    </location>
</feature>
<dbReference type="CDD" id="cd00637">
    <property type="entry name" value="7tm_classA_rhodopsin-like"/>
    <property type="match status" value="1"/>
</dbReference>
<protein>
    <submittedName>
        <fullName evidence="11">Neuropeptide receptor 15</fullName>
    </submittedName>
</protein>
<evidence type="ECO:0000256" key="3">
    <source>
        <dbReference type="ARBA" id="ARBA00022989"/>
    </source>
</evidence>
<keyword evidence="5 9" id="KW-0472">Membrane</keyword>
<evidence type="ECO:0000313" key="12">
    <source>
        <dbReference type="Proteomes" id="UP001233172"/>
    </source>
</evidence>
<dbReference type="InterPro" id="IPR017452">
    <property type="entry name" value="GPCR_Rhodpsn_7TM"/>
</dbReference>
<dbReference type="InterPro" id="IPR000276">
    <property type="entry name" value="GPCR_Rhodpsn"/>
</dbReference>
<evidence type="ECO:0000256" key="9">
    <source>
        <dbReference type="SAM" id="Phobius"/>
    </source>
</evidence>
<evidence type="ECO:0000256" key="7">
    <source>
        <dbReference type="ARBA" id="ARBA00023224"/>
    </source>
</evidence>
<dbReference type="Proteomes" id="UP001233172">
    <property type="component" value="Unassembled WGS sequence"/>
</dbReference>
<feature type="transmembrane region" description="Helical" evidence="9">
    <location>
        <begin position="83"/>
        <end position="104"/>
    </location>
</feature>
<dbReference type="PRINTS" id="PR00237">
    <property type="entry name" value="GPCRRHODOPSN"/>
</dbReference>
<dbReference type="EMBL" id="JASAOG010000001">
    <property type="protein sequence ID" value="KAK0070368.1"/>
    <property type="molecule type" value="Genomic_DNA"/>
</dbReference>
<keyword evidence="4 8" id="KW-0297">G-protein coupled receptor</keyword>
<name>A0AAD8FNV0_BIOPF</name>
<dbReference type="GO" id="GO:0004930">
    <property type="term" value="F:G protein-coupled receptor activity"/>
    <property type="evidence" value="ECO:0007669"/>
    <property type="project" value="UniProtKB-KW"/>
</dbReference>
<evidence type="ECO:0000256" key="2">
    <source>
        <dbReference type="ARBA" id="ARBA00022692"/>
    </source>
</evidence>
<dbReference type="Gene3D" id="1.20.1070.10">
    <property type="entry name" value="Rhodopsin 7-helix transmembrane proteins"/>
    <property type="match status" value="1"/>
</dbReference>
<dbReference type="SUPFAM" id="SSF81321">
    <property type="entry name" value="Family A G protein-coupled receptor-like"/>
    <property type="match status" value="1"/>
</dbReference>
<feature type="transmembrane region" description="Helical" evidence="9">
    <location>
        <begin position="163"/>
        <end position="184"/>
    </location>
</feature>
<feature type="transmembrane region" description="Helical" evidence="9">
    <location>
        <begin position="219"/>
        <end position="236"/>
    </location>
</feature>
<feature type="transmembrane region" description="Helical" evidence="9">
    <location>
        <begin position="42"/>
        <end position="71"/>
    </location>
</feature>
<evidence type="ECO:0000256" key="8">
    <source>
        <dbReference type="RuleBase" id="RU000688"/>
    </source>
</evidence>
<evidence type="ECO:0000259" key="10">
    <source>
        <dbReference type="PROSITE" id="PS50262"/>
    </source>
</evidence>
<dbReference type="PANTHER" id="PTHR45695">
    <property type="entry name" value="LEUCOKININ RECEPTOR-RELATED"/>
    <property type="match status" value="1"/>
</dbReference>
<evidence type="ECO:0000256" key="6">
    <source>
        <dbReference type="ARBA" id="ARBA00023170"/>
    </source>
</evidence>
<evidence type="ECO:0000256" key="5">
    <source>
        <dbReference type="ARBA" id="ARBA00023136"/>
    </source>
</evidence>
<dbReference type="PANTHER" id="PTHR45695:SF9">
    <property type="entry name" value="LEUCOKININ RECEPTOR"/>
    <property type="match status" value="1"/>
</dbReference>
<evidence type="ECO:0000256" key="4">
    <source>
        <dbReference type="ARBA" id="ARBA00023040"/>
    </source>
</evidence>
<keyword evidence="2 8" id="KW-0812">Transmembrane</keyword>
<dbReference type="PROSITE" id="PS00237">
    <property type="entry name" value="G_PROTEIN_RECEP_F1_1"/>
    <property type="match status" value="1"/>
</dbReference>
<feature type="transmembrane region" description="Helical" evidence="9">
    <location>
        <begin position="271"/>
        <end position="291"/>
    </location>
</feature>
<keyword evidence="6 8" id="KW-0675">Receptor</keyword>
<organism evidence="11 12">
    <name type="scientific">Biomphalaria pfeifferi</name>
    <name type="common">Bloodfluke planorb</name>
    <name type="synonym">Freshwater snail</name>
    <dbReference type="NCBI Taxonomy" id="112525"/>
    <lineage>
        <taxon>Eukaryota</taxon>
        <taxon>Metazoa</taxon>
        <taxon>Spiralia</taxon>
        <taxon>Lophotrochozoa</taxon>
        <taxon>Mollusca</taxon>
        <taxon>Gastropoda</taxon>
        <taxon>Heterobranchia</taxon>
        <taxon>Euthyneura</taxon>
        <taxon>Panpulmonata</taxon>
        <taxon>Hygrophila</taxon>
        <taxon>Lymnaeoidea</taxon>
        <taxon>Planorbidae</taxon>
        <taxon>Biomphalaria</taxon>
    </lineage>
</organism>
<dbReference type="PROSITE" id="PS50262">
    <property type="entry name" value="G_PROTEIN_RECEP_F1_2"/>
    <property type="match status" value="1"/>
</dbReference>
<evidence type="ECO:0000256" key="1">
    <source>
        <dbReference type="ARBA" id="ARBA00004141"/>
    </source>
</evidence>
<feature type="domain" description="G-protein coupled receptors family 1 profile" evidence="10">
    <location>
        <begin position="62"/>
        <end position="330"/>
    </location>
</feature>
<accession>A0AAD8FNV0</accession>
<dbReference type="GO" id="GO:0005886">
    <property type="term" value="C:plasma membrane"/>
    <property type="evidence" value="ECO:0007669"/>
    <property type="project" value="TreeGrafter"/>
</dbReference>
<gene>
    <name evidence="11" type="ORF">Bpfe_000351</name>
</gene>
<sequence>MKQILKLMVTMTEEDHSYEVDFTLNITPNFTLFSEQTQVASLTAIVLLTVLFSVIVVVGLVGNCLTIALVLMNSKMRQCVTNLLIVNVAVSDVIIMSFGVPEIVMFFLNKGWLLQTVACKVNRFFLVVALYSSVISLVVICSERFCGILFPFKVYGVLVKRNLLPIVTLIWFISGLCGLPVLLFNTVIPTLNGYGTCQIVFPGTHSNQTFFLYKCLESILFYFLPLGIQVTMYSMISRRLFSSSKKLWDSESASKLKKWSLRETIKTRRSVVKMLMASVGLYFLSYSPIQFQFFYQTFTSGNSKDTRSWEFFVFAMISTHINSAANPILYGIFSERYKVRYQRYLCRCGCNQHMKQLISTSTKSTRSEETEIKS</sequence>
<dbReference type="Pfam" id="PF00001">
    <property type="entry name" value="7tm_1"/>
    <property type="match status" value="1"/>
</dbReference>
<comment type="similarity">
    <text evidence="8">Belongs to the G-protein coupled receptor 1 family.</text>
</comment>
<keyword evidence="3 9" id="KW-1133">Transmembrane helix</keyword>